<keyword evidence="5 6" id="KW-0539">Nucleus</keyword>
<evidence type="ECO:0000313" key="9">
    <source>
        <dbReference type="EMBL" id="OEL34582.1"/>
    </source>
</evidence>
<feature type="compositionally biased region" description="Polar residues" evidence="7">
    <location>
        <begin position="156"/>
        <end position="166"/>
    </location>
</feature>
<keyword evidence="2 6" id="KW-0678">Repressor</keyword>
<name>A0A1E5WB11_9POAL</name>
<dbReference type="OrthoDB" id="1928390at2759"/>
<evidence type="ECO:0000259" key="8">
    <source>
        <dbReference type="PROSITE" id="PS51754"/>
    </source>
</evidence>
<dbReference type="Pfam" id="PF04844">
    <property type="entry name" value="Ovate"/>
    <property type="match status" value="1"/>
</dbReference>
<protein>
    <recommendedName>
        <fullName evidence="6">Transcription repressor</fullName>
    </recommendedName>
    <alternativeName>
        <fullName evidence="6">Ovate family protein</fullName>
    </alternativeName>
</protein>
<keyword evidence="3 6" id="KW-0805">Transcription regulation</keyword>
<dbReference type="STRING" id="888268.A0A1E5WB11"/>
<comment type="subcellular location">
    <subcellularLocation>
        <location evidence="1 6">Nucleus</location>
    </subcellularLocation>
</comment>
<keyword evidence="4 6" id="KW-0804">Transcription</keyword>
<comment type="function">
    <text evidence="6">Transcriptional repressor that regulates multiple aspects of plant growth and development.</text>
</comment>
<dbReference type="EMBL" id="LWDX02014885">
    <property type="protein sequence ID" value="OEL34582.1"/>
    <property type="molecule type" value="Genomic_DNA"/>
</dbReference>
<dbReference type="AlphaFoldDB" id="A0A1E5WB11"/>
<organism evidence="9 10">
    <name type="scientific">Dichanthelium oligosanthes</name>
    <dbReference type="NCBI Taxonomy" id="888268"/>
    <lineage>
        <taxon>Eukaryota</taxon>
        <taxon>Viridiplantae</taxon>
        <taxon>Streptophyta</taxon>
        <taxon>Embryophyta</taxon>
        <taxon>Tracheophyta</taxon>
        <taxon>Spermatophyta</taxon>
        <taxon>Magnoliopsida</taxon>
        <taxon>Liliopsida</taxon>
        <taxon>Poales</taxon>
        <taxon>Poaceae</taxon>
        <taxon>PACMAD clade</taxon>
        <taxon>Panicoideae</taxon>
        <taxon>Panicodae</taxon>
        <taxon>Paniceae</taxon>
        <taxon>Dichantheliinae</taxon>
        <taxon>Dichanthelium</taxon>
    </lineage>
</organism>
<evidence type="ECO:0000313" key="10">
    <source>
        <dbReference type="Proteomes" id="UP000095767"/>
    </source>
</evidence>
<reference evidence="9 10" key="1">
    <citation type="submission" date="2016-09" db="EMBL/GenBank/DDBJ databases">
        <title>The draft genome of Dichanthelium oligosanthes: A C3 panicoid grass species.</title>
        <authorList>
            <person name="Studer A.J."/>
            <person name="Schnable J.C."/>
            <person name="Brutnell T.P."/>
        </authorList>
    </citation>
    <scope>NUCLEOTIDE SEQUENCE [LARGE SCALE GENOMIC DNA]</scope>
    <source>
        <strain evidence="10">cv. Kellogg 1175</strain>
        <tissue evidence="9">Leaf</tissue>
    </source>
</reference>
<feature type="region of interest" description="Disordered" evidence="7">
    <location>
        <begin position="114"/>
        <end position="233"/>
    </location>
</feature>
<evidence type="ECO:0000256" key="3">
    <source>
        <dbReference type="ARBA" id="ARBA00023015"/>
    </source>
</evidence>
<comment type="caution">
    <text evidence="9">The sequence shown here is derived from an EMBL/GenBank/DDBJ whole genome shotgun (WGS) entry which is preliminary data.</text>
</comment>
<sequence>MCGWAINTIGMESNPVALPFLAPLFLGMDCVSRRSGGRRLKDRLAQLLRPASSLLRSPCSSSSPASTAFTITATAAATTTTTISASSTSTTAANYSSITGALLPRAEPFSAALDRLRHPPPGRMLSNKEGSSSARHSSRRRGFKDDVGKGGGVRKLSSNPYGFTSSGEEEGEDDTDDDCYGDDDTETFLSSRSLMSSDSSSFYTSSRKLVPPPPPATDKSRRRHRTQRKRRRCRRPAASCVETACGACAVREPGFRPLVVTKTAAAAEQVRKGLAVVKRSRDPYGDFRESMVEMIVGRQVFGAAELERLLRSYLSLNAPRFHPIILQAFSDIWVVLHGG</sequence>
<dbReference type="PANTHER" id="PTHR33057">
    <property type="entry name" value="TRANSCRIPTION REPRESSOR OFP7-RELATED"/>
    <property type="match status" value="1"/>
</dbReference>
<evidence type="ECO:0000256" key="5">
    <source>
        <dbReference type="ARBA" id="ARBA00023242"/>
    </source>
</evidence>
<evidence type="ECO:0000256" key="7">
    <source>
        <dbReference type="SAM" id="MobiDB-lite"/>
    </source>
</evidence>
<gene>
    <name evidence="9" type="ORF">BAE44_0004400</name>
</gene>
<evidence type="ECO:0000256" key="2">
    <source>
        <dbReference type="ARBA" id="ARBA00022491"/>
    </source>
</evidence>
<dbReference type="PANTHER" id="PTHR33057:SF91">
    <property type="entry name" value="TRANSCRIPTION REPRESSOR"/>
    <property type="match status" value="1"/>
</dbReference>
<feature type="compositionally biased region" description="Basic residues" evidence="7">
    <location>
        <begin position="220"/>
        <end position="233"/>
    </location>
</feature>
<dbReference type="GO" id="GO:0045892">
    <property type="term" value="P:negative regulation of DNA-templated transcription"/>
    <property type="evidence" value="ECO:0007669"/>
    <property type="project" value="UniProtKB-UniRule"/>
</dbReference>
<dbReference type="InterPro" id="IPR038933">
    <property type="entry name" value="Ovate"/>
</dbReference>
<feature type="compositionally biased region" description="Acidic residues" evidence="7">
    <location>
        <begin position="167"/>
        <end position="186"/>
    </location>
</feature>
<evidence type="ECO:0000256" key="1">
    <source>
        <dbReference type="ARBA" id="ARBA00004123"/>
    </source>
</evidence>
<dbReference type="Proteomes" id="UP000095767">
    <property type="component" value="Unassembled WGS sequence"/>
</dbReference>
<dbReference type="GO" id="GO:0005634">
    <property type="term" value="C:nucleus"/>
    <property type="evidence" value="ECO:0007669"/>
    <property type="project" value="UniProtKB-SubCell"/>
</dbReference>
<dbReference type="InterPro" id="IPR006458">
    <property type="entry name" value="Ovate_C"/>
</dbReference>
<feature type="compositionally biased region" description="Low complexity" evidence="7">
    <location>
        <begin position="190"/>
        <end position="206"/>
    </location>
</feature>
<dbReference type="NCBIfam" id="TIGR01568">
    <property type="entry name" value="A_thal_3678"/>
    <property type="match status" value="1"/>
</dbReference>
<accession>A0A1E5WB11</accession>
<keyword evidence="10" id="KW-1185">Reference proteome</keyword>
<proteinExistence type="predicted"/>
<evidence type="ECO:0000256" key="6">
    <source>
        <dbReference type="RuleBase" id="RU367028"/>
    </source>
</evidence>
<feature type="domain" description="OVATE" evidence="8">
    <location>
        <begin position="276"/>
        <end position="335"/>
    </location>
</feature>
<evidence type="ECO:0000256" key="4">
    <source>
        <dbReference type="ARBA" id="ARBA00023163"/>
    </source>
</evidence>
<dbReference type="PROSITE" id="PS51754">
    <property type="entry name" value="OVATE"/>
    <property type="match status" value="1"/>
</dbReference>